<dbReference type="HOGENOM" id="CLU_2653127_0_0_4"/>
<dbReference type="Proteomes" id="UP000015559">
    <property type="component" value="Chromosome"/>
</dbReference>
<protein>
    <submittedName>
        <fullName evidence="2">Uncharacterized protein</fullName>
    </submittedName>
</protein>
<feature type="region of interest" description="Disordered" evidence="1">
    <location>
        <begin position="1"/>
        <end position="23"/>
    </location>
</feature>
<dbReference type="AlphaFoldDB" id="S6B3N5"/>
<evidence type="ECO:0000313" key="2">
    <source>
        <dbReference type="EMBL" id="BAN35232.1"/>
    </source>
</evidence>
<keyword evidence="3" id="KW-1185">Reference proteome</keyword>
<proteinExistence type="predicted"/>
<dbReference type="KEGG" id="sdr:SCD_n01406"/>
<evidence type="ECO:0000256" key="1">
    <source>
        <dbReference type="SAM" id="MobiDB-lite"/>
    </source>
</evidence>
<organism evidence="2 3">
    <name type="scientific">Sulfuricella denitrificans (strain DSM 22764 / NBRC 105220 / skB26)</name>
    <dbReference type="NCBI Taxonomy" id="1163617"/>
    <lineage>
        <taxon>Bacteria</taxon>
        <taxon>Pseudomonadati</taxon>
        <taxon>Pseudomonadota</taxon>
        <taxon>Betaproteobacteria</taxon>
        <taxon>Nitrosomonadales</taxon>
        <taxon>Sulfuricellaceae</taxon>
        <taxon>Sulfuricella</taxon>
    </lineage>
</organism>
<dbReference type="EMBL" id="AP013066">
    <property type="protein sequence ID" value="BAN35232.1"/>
    <property type="molecule type" value="Genomic_DNA"/>
</dbReference>
<sequence>MGTIPQAKQPGPVVGNHGRAGEKGMQAIPNAKQLQNRIRAPFRLLMLESPKKTQIGMLSLLSMFQIPFKSGSASIM</sequence>
<dbReference type="STRING" id="1163617.SCD_n01406"/>
<reference evidence="2 3" key="1">
    <citation type="journal article" date="2012" name="Appl. Environ. Microbiol.">
        <title>Draft genome sequence of a psychrotolerant sulfur-oxidizing bacterium, Sulfuricella denitrificans skB26, and proteomic insights into cold adaptation.</title>
        <authorList>
            <person name="Watanabe T."/>
            <person name="Kojima H."/>
            <person name="Fukui M."/>
        </authorList>
    </citation>
    <scope>NUCLEOTIDE SEQUENCE [LARGE SCALE GENOMIC DNA]</scope>
    <source>
        <strain evidence="3">skB26</strain>
    </source>
</reference>
<gene>
    <name evidence="2" type="ORF">SCD_n01406</name>
</gene>
<accession>S6B3N5</accession>
<name>S6B3N5_SULDS</name>
<evidence type="ECO:0000313" key="3">
    <source>
        <dbReference type="Proteomes" id="UP000015559"/>
    </source>
</evidence>